<dbReference type="PATRIC" id="fig|864069.3.peg.3680"/>
<sequence precursor="true">MEHLKEYIEWITGVLGFLLGSGFTLAFQRIRQGQNANFADQRTSRVGGDQAGRDIKK</sequence>
<gene>
    <name evidence="3" type="ORF">MicloDRAFT_00033790</name>
</gene>
<dbReference type="Proteomes" id="UP000003947">
    <property type="component" value="Unassembled WGS sequence"/>
</dbReference>
<evidence type="ECO:0000256" key="1">
    <source>
        <dbReference type="SAM" id="MobiDB-lite"/>
    </source>
</evidence>
<dbReference type="STRING" id="864069.MicloDRAFT_00033790"/>
<accession>I4YS87</accession>
<proteinExistence type="predicted"/>
<dbReference type="HOGENOM" id="CLU_2991702_0_0_5"/>
<keyword evidence="4" id="KW-1185">Reference proteome</keyword>
<dbReference type="AlphaFoldDB" id="I4YS87"/>
<organism evidence="3 4">
    <name type="scientific">Microvirga lotononidis</name>
    <dbReference type="NCBI Taxonomy" id="864069"/>
    <lineage>
        <taxon>Bacteria</taxon>
        <taxon>Pseudomonadati</taxon>
        <taxon>Pseudomonadota</taxon>
        <taxon>Alphaproteobacteria</taxon>
        <taxon>Hyphomicrobiales</taxon>
        <taxon>Methylobacteriaceae</taxon>
        <taxon>Microvirga</taxon>
    </lineage>
</organism>
<keyword evidence="2" id="KW-0812">Transmembrane</keyword>
<evidence type="ECO:0000313" key="4">
    <source>
        <dbReference type="Proteomes" id="UP000003947"/>
    </source>
</evidence>
<feature type="transmembrane region" description="Helical" evidence="2">
    <location>
        <begin position="7"/>
        <end position="27"/>
    </location>
</feature>
<evidence type="ECO:0000313" key="3">
    <source>
        <dbReference type="EMBL" id="EIM26829.1"/>
    </source>
</evidence>
<name>I4YS87_9HYPH</name>
<keyword evidence="2" id="KW-0472">Membrane</keyword>
<evidence type="ECO:0000256" key="2">
    <source>
        <dbReference type="SAM" id="Phobius"/>
    </source>
</evidence>
<protein>
    <submittedName>
        <fullName evidence="3">Uncharacterized protein</fullName>
    </submittedName>
</protein>
<reference evidence="3 4" key="1">
    <citation type="submission" date="2012-02" db="EMBL/GenBank/DDBJ databases">
        <title>Improved High-Quality Draft sequence of Microvirga sp. WSM3557.</title>
        <authorList>
            <consortium name="US DOE Joint Genome Institute"/>
            <person name="Lucas S."/>
            <person name="Han J."/>
            <person name="Lapidus A."/>
            <person name="Cheng J.-F."/>
            <person name="Goodwin L."/>
            <person name="Pitluck S."/>
            <person name="Peters L."/>
            <person name="Zhang X."/>
            <person name="Detter J.C."/>
            <person name="Han C."/>
            <person name="Tapia R."/>
            <person name="Land M."/>
            <person name="Hauser L."/>
            <person name="Kyrpides N."/>
            <person name="Ivanova N."/>
            <person name="Pagani I."/>
            <person name="Brau L."/>
            <person name="Yates R."/>
            <person name="O'Hara G."/>
            <person name="Rui T."/>
            <person name="Howieson J."/>
            <person name="Reeve W."/>
            <person name="Woyke T."/>
        </authorList>
    </citation>
    <scope>NUCLEOTIDE SEQUENCE [LARGE SCALE GENOMIC DNA]</scope>
    <source>
        <strain evidence="3 4">WSM3557</strain>
    </source>
</reference>
<feature type="region of interest" description="Disordered" evidence="1">
    <location>
        <begin position="38"/>
        <end position="57"/>
    </location>
</feature>
<dbReference type="EMBL" id="JH660645">
    <property type="protein sequence ID" value="EIM26829.1"/>
    <property type="molecule type" value="Genomic_DNA"/>
</dbReference>
<keyword evidence="2" id="KW-1133">Transmembrane helix</keyword>